<dbReference type="GO" id="GO:0003676">
    <property type="term" value="F:nucleic acid binding"/>
    <property type="evidence" value="ECO:0007669"/>
    <property type="project" value="InterPro"/>
</dbReference>
<dbReference type="EMBL" id="LLXL01002640">
    <property type="protein sequence ID" value="PKK60315.1"/>
    <property type="molecule type" value="Genomic_DNA"/>
</dbReference>
<evidence type="ECO:0000313" key="4">
    <source>
        <dbReference type="Proteomes" id="UP000233469"/>
    </source>
</evidence>
<dbReference type="AlphaFoldDB" id="A0A2N1MF94"/>
<feature type="compositionally biased region" description="Basic and acidic residues" evidence="2">
    <location>
        <begin position="153"/>
        <end position="166"/>
    </location>
</feature>
<feature type="compositionally biased region" description="Polar residues" evidence="2">
    <location>
        <begin position="129"/>
        <end position="141"/>
    </location>
</feature>
<feature type="compositionally biased region" description="Basic and acidic residues" evidence="2">
    <location>
        <begin position="457"/>
        <end position="475"/>
    </location>
</feature>
<feature type="compositionally biased region" description="Polar residues" evidence="2">
    <location>
        <begin position="1"/>
        <end position="20"/>
    </location>
</feature>
<feature type="compositionally biased region" description="Polar residues" evidence="2">
    <location>
        <begin position="37"/>
        <end position="47"/>
    </location>
</feature>
<accession>A0A2N1MF94</accession>
<dbReference type="VEuPathDB" id="FungiDB:FUN_017437"/>
<feature type="compositionally biased region" description="Polar residues" evidence="2">
    <location>
        <begin position="497"/>
        <end position="512"/>
    </location>
</feature>
<dbReference type="VEuPathDB" id="FungiDB:FUN_014672"/>
<dbReference type="CDD" id="cd00590">
    <property type="entry name" value="RRM_SF"/>
    <property type="match status" value="1"/>
</dbReference>
<feature type="region of interest" description="Disordered" evidence="2">
    <location>
        <begin position="1"/>
        <end position="87"/>
    </location>
</feature>
<comment type="caution">
    <text evidence="3">The sequence shown here is derived from an EMBL/GenBank/DDBJ whole genome shotgun (WGS) entry which is preliminary data.</text>
</comment>
<evidence type="ECO:0000256" key="1">
    <source>
        <dbReference type="SAM" id="Coils"/>
    </source>
</evidence>
<dbReference type="VEuPathDB" id="FungiDB:RhiirFUN_019217"/>
<feature type="region of interest" description="Disordered" evidence="2">
    <location>
        <begin position="816"/>
        <end position="835"/>
    </location>
</feature>
<organism evidence="3 4">
    <name type="scientific">Rhizophagus irregularis</name>
    <dbReference type="NCBI Taxonomy" id="588596"/>
    <lineage>
        <taxon>Eukaryota</taxon>
        <taxon>Fungi</taxon>
        <taxon>Fungi incertae sedis</taxon>
        <taxon>Mucoromycota</taxon>
        <taxon>Glomeromycotina</taxon>
        <taxon>Glomeromycetes</taxon>
        <taxon>Glomerales</taxon>
        <taxon>Glomeraceae</taxon>
        <taxon>Rhizophagus</taxon>
    </lineage>
</organism>
<feature type="coiled-coil region" evidence="1">
    <location>
        <begin position="701"/>
        <end position="728"/>
    </location>
</feature>
<evidence type="ECO:0000256" key="2">
    <source>
        <dbReference type="SAM" id="MobiDB-lite"/>
    </source>
</evidence>
<feature type="region of interest" description="Disordered" evidence="2">
    <location>
        <begin position="109"/>
        <end position="169"/>
    </location>
</feature>
<proteinExistence type="predicted"/>
<feature type="compositionally biased region" description="Polar residues" evidence="2">
    <location>
        <begin position="109"/>
        <end position="119"/>
    </location>
</feature>
<name>A0A2N1MF94_9GLOM</name>
<evidence type="ECO:0008006" key="5">
    <source>
        <dbReference type="Google" id="ProtNLM"/>
    </source>
</evidence>
<sequence>MSGQQKQGPSGQTSKNTESGGRSFMTLSHEGNIVYGANNNKQQSPSLQDEEGFTPVLGRRQSLKIKQEDQQRRSNHSMNLRSSRHTTPEVVIEKIDYDRSAYQQAALESNNTLKNNSAKKPQPAPKLTPITSQLVDQQNAKNDVIIDNEMEVDEKQDRQSTTEKGKATAMDENVDEIASPPPEYPHLQAQIPCNKVPGTNRIAKLRTLKSMLYKDFDVTKIVQIKRQGEPSFLIKFDDQQQYDKFLEYEFTFADNEESIKPKVSLGRNSPEKILERNQQKPRMIQVLDIPLTIQPYEIRAVFSRYGEIEHLYTRVKGLYQHAYIRYVDENSVNRFYKQWSCYLEEHTVRVIPLLLCDEERERRYNFALKLTGLPFKTLGREVNELIKETGAKAVIVPKNPKSYNPLKYAMVYFENEDQLAEAAGYDYNMKGRILHWLSIEEKACHACGSPEHLAKECDVERQTTADAAKGRERSSSRSGRQQQNNNNNNRYWNQQNIKDQNPYKNQDNNSKNGRNEISHASSVAVELISIKEALAALNANFNAIREDNQMLRREFETCRRNQQSKEQKNVKPIKNDTLNKQKAVISTNNNNKRVHVEESGSSSDSGMDDFEKKLNNSDLKIRQNTSILNSISDKIEALAAKLLPSSDEAASKDENLKNQKNYYTSNPYINIATINVKSLCLEKRQPLLDVIEEKKINILGISSIKEALAALNANFNAIREDNQMLRREFETCRRNQQSKEQKNVKPIKNDTLNKQKAVISTNNNNKRVHVEESGSSSDSGMDDFEKKLNNSDLKIRQNTSILNSISEKIEALAAKLLPSSDEAASKDGQNNTMET</sequence>
<feature type="compositionally biased region" description="Low complexity" evidence="2">
    <location>
        <begin position="476"/>
        <end position="496"/>
    </location>
</feature>
<evidence type="ECO:0000313" key="3">
    <source>
        <dbReference type="EMBL" id="PKK60315.1"/>
    </source>
</evidence>
<dbReference type="SUPFAM" id="SSF54928">
    <property type="entry name" value="RNA-binding domain, RBD"/>
    <property type="match status" value="1"/>
</dbReference>
<protein>
    <recommendedName>
        <fullName evidence="5">CCHC-type domain-containing protein</fullName>
    </recommendedName>
</protein>
<gene>
    <name evidence="3" type="ORF">RhiirC2_818938</name>
</gene>
<reference evidence="3 4" key="1">
    <citation type="submission" date="2016-04" db="EMBL/GenBank/DDBJ databases">
        <title>Genome analyses suggest a sexual origin of heterokaryosis in a supposedly ancient asexual fungus.</title>
        <authorList>
            <person name="Ropars J."/>
            <person name="Sedzielewska K."/>
            <person name="Noel J."/>
            <person name="Charron P."/>
            <person name="Farinelli L."/>
            <person name="Marton T."/>
            <person name="Kruger M."/>
            <person name="Pelin A."/>
            <person name="Brachmann A."/>
            <person name="Corradi N."/>
        </authorList>
    </citation>
    <scope>NUCLEOTIDE SEQUENCE [LARGE SCALE GENOMIC DNA]</scope>
    <source>
        <strain evidence="3 4">C2</strain>
    </source>
</reference>
<dbReference type="VEuPathDB" id="FungiDB:RhiirFUN_026808"/>
<feature type="region of interest" description="Disordered" evidence="2">
    <location>
        <begin position="457"/>
        <end position="515"/>
    </location>
</feature>
<feature type="region of interest" description="Disordered" evidence="2">
    <location>
        <begin position="764"/>
        <end position="785"/>
    </location>
</feature>
<keyword evidence="1" id="KW-0175">Coiled coil</keyword>
<dbReference type="InterPro" id="IPR035979">
    <property type="entry name" value="RBD_domain_sf"/>
</dbReference>
<dbReference type="VEuPathDB" id="FungiDB:RhiirA1_473705"/>
<reference evidence="3 4" key="2">
    <citation type="submission" date="2017-10" db="EMBL/GenBank/DDBJ databases">
        <title>Extensive intraspecific genome diversity in a model arbuscular mycorrhizal fungus.</title>
        <authorList>
            <person name="Chen E.C.H."/>
            <person name="Morin E."/>
            <person name="Baudet D."/>
            <person name="Noel J."/>
            <person name="Ndikumana S."/>
            <person name="Charron P."/>
            <person name="St-Onge C."/>
            <person name="Giorgi J."/>
            <person name="Grigoriev I.V."/>
            <person name="Roux C."/>
            <person name="Martin F.M."/>
            <person name="Corradi N."/>
        </authorList>
    </citation>
    <scope>NUCLEOTIDE SEQUENCE [LARGE SCALE GENOMIC DNA]</scope>
    <source>
        <strain evidence="3 4">C2</strain>
    </source>
</reference>
<dbReference type="Proteomes" id="UP000233469">
    <property type="component" value="Unassembled WGS sequence"/>
</dbReference>